<gene>
    <name evidence="2" type="ORF">BKA67DRAFT_34846</name>
</gene>
<reference evidence="2" key="1">
    <citation type="journal article" date="2021" name="Nat. Commun.">
        <title>Genetic determinants of endophytism in the Arabidopsis root mycobiome.</title>
        <authorList>
            <person name="Mesny F."/>
            <person name="Miyauchi S."/>
            <person name="Thiergart T."/>
            <person name="Pickel B."/>
            <person name="Atanasova L."/>
            <person name="Karlsson M."/>
            <person name="Huettel B."/>
            <person name="Barry K.W."/>
            <person name="Haridas S."/>
            <person name="Chen C."/>
            <person name="Bauer D."/>
            <person name="Andreopoulos W."/>
            <person name="Pangilinan J."/>
            <person name="LaButti K."/>
            <person name="Riley R."/>
            <person name="Lipzen A."/>
            <person name="Clum A."/>
            <person name="Drula E."/>
            <person name="Henrissat B."/>
            <person name="Kohler A."/>
            <person name="Grigoriev I.V."/>
            <person name="Martin F.M."/>
            <person name="Hacquard S."/>
        </authorList>
    </citation>
    <scope>NUCLEOTIDE SEQUENCE</scope>
    <source>
        <strain evidence="2">MPI-SDFR-AT-0073</strain>
    </source>
</reference>
<evidence type="ECO:0000256" key="1">
    <source>
        <dbReference type="SAM" id="MobiDB-lite"/>
    </source>
</evidence>
<dbReference type="GeneID" id="70125232"/>
<feature type="region of interest" description="Disordered" evidence="1">
    <location>
        <begin position="1"/>
        <end position="31"/>
    </location>
</feature>
<feature type="region of interest" description="Disordered" evidence="1">
    <location>
        <begin position="43"/>
        <end position="70"/>
    </location>
</feature>
<organism evidence="2 3">
    <name type="scientific">Truncatella angustata</name>
    <dbReference type="NCBI Taxonomy" id="152316"/>
    <lineage>
        <taxon>Eukaryota</taxon>
        <taxon>Fungi</taxon>
        <taxon>Dikarya</taxon>
        <taxon>Ascomycota</taxon>
        <taxon>Pezizomycotina</taxon>
        <taxon>Sordariomycetes</taxon>
        <taxon>Xylariomycetidae</taxon>
        <taxon>Amphisphaeriales</taxon>
        <taxon>Sporocadaceae</taxon>
        <taxon>Truncatella</taxon>
    </lineage>
</organism>
<dbReference type="Proteomes" id="UP000758603">
    <property type="component" value="Unassembled WGS sequence"/>
</dbReference>
<dbReference type="RefSeq" id="XP_045964110.1">
    <property type="nucleotide sequence ID" value="XM_046096339.1"/>
</dbReference>
<proteinExistence type="predicted"/>
<dbReference type="AlphaFoldDB" id="A0A9P8UVG5"/>
<keyword evidence="3" id="KW-1185">Reference proteome</keyword>
<evidence type="ECO:0000313" key="2">
    <source>
        <dbReference type="EMBL" id="KAH6659979.1"/>
    </source>
</evidence>
<comment type="caution">
    <text evidence="2">The sequence shown here is derived from an EMBL/GenBank/DDBJ whole genome shotgun (WGS) entry which is preliminary data.</text>
</comment>
<accession>A0A9P8UVG5</accession>
<evidence type="ECO:0000313" key="3">
    <source>
        <dbReference type="Proteomes" id="UP000758603"/>
    </source>
</evidence>
<dbReference type="OrthoDB" id="5591786at2759"/>
<protein>
    <submittedName>
        <fullName evidence="2">Uncharacterized protein</fullName>
    </submittedName>
</protein>
<feature type="compositionally biased region" description="Acidic residues" evidence="1">
    <location>
        <begin position="7"/>
        <end position="25"/>
    </location>
</feature>
<sequence>MAPFLFDPDDDDELEDEEVGEDEFEGHDGDQGFFIGAELMAEVDADIQEPIESIQEHDHGAGPNQDSDQGIQDTVNLLQMEDAFEAAQGLGDAAAAADLILSPTNSTDSGNIANEDMDMEEEEEEATSTTSEGDVELMSTTSEEDLEGQDITDAHLRVPTIARWRLNLTGLSQRYNLYFAAYKDKIHISRPRSCSTHNLPSIPDLVLRPGPSDAAQSIGGQLDAMFPHQVNHLIIGNFGEEEILLLAYDDGDVIGYYTRAIERWVGRFERYTRSKPVVADLDTFFHENAKISAWGLAVHSKSRIIAVGTNLHEIVVFMPALAGHPFESKEGRDTRHHYYTVTMDASGVRIPESHGIKEFLNREDDFEYENCVRRRDANWMITFETKPLGDNIPNVTFSDDKDGNADKVVGIDVKGNIWLMDLWVFGSPFKMIPPLHCGPPGARPGDAGRPRGWGALVIHSNSFLPTDGYEDSLGISKNKTSHVSHSKIGSWVDISKSVESIPHNSVEHPWARPRHGDPHMEHHGSIDTEWWFQAYAADTVHAQQRHYWQVVSPLSSLGILPQGMPVSTQSSPLLADGASIMRLYEADIELRSHEEHGFGVMLQNATRQIHPRPPGLPALRWAHERLSNNHYIPELALVLAGSMCGRVALITLTQTERDDVPFKRGFKVEAILPLKHDEDKRLRPICPLFGVAVGPLPVDDTPELISPKRPRRFRVMLQYYDQRILSYEITRGAWSDALTVI</sequence>
<dbReference type="EMBL" id="JAGPXC010000001">
    <property type="protein sequence ID" value="KAH6659979.1"/>
    <property type="molecule type" value="Genomic_DNA"/>
</dbReference>
<name>A0A9P8UVG5_9PEZI</name>